<evidence type="ECO:0000256" key="3">
    <source>
        <dbReference type="ARBA" id="ARBA00022801"/>
    </source>
</evidence>
<dbReference type="AlphaFoldDB" id="A0A7S3GCL9"/>
<dbReference type="InterPro" id="IPR011545">
    <property type="entry name" value="DEAD/DEAH_box_helicase_dom"/>
</dbReference>
<evidence type="ECO:0000256" key="8">
    <source>
        <dbReference type="SAM" id="MobiDB-lite"/>
    </source>
</evidence>
<dbReference type="InterPro" id="IPR027417">
    <property type="entry name" value="P-loop_NTPase"/>
</dbReference>
<feature type="domain" description="Helicase C-terminal" evidence="10">
    <location>
        <begin position="310"/>
        <end position="458"/>
    </location>
</feature>
<feature type="domain" description="DEAD-box RNA helicase Q" evidence="11">
    <location>
        <begin position="71"/>
        <end position="99"/>
    </location>
</feature>
<dbReference type="InterPro" id="IPR014014">
    <property type="entry name" value="RNA_helicase_DEAD_Q_motif"/>
</dbReference>
<evidence type="ECO:0000256" key="2">
    <source>
        <dbReference type="ARBA" id="ARBA00022741"/>
    </source>
</evidence>
<reference evidence="12" key="1">
    <citation type="submission" date="2021-01" db="EMBL/GenBank/DDBJ databases">
        <authorList>
            <person name="Corre E."/>
            <person name="Pelletier E."/>
            <person name="Niang G."/>
            <person name="Scheremetjew M."/>
            <person name="Finn R."/>
            <person name="Kale V."/>
            <person name="Holt S."/>
            <person name="Cochrane G."/>
            <person name="Meng A."/>
            <person name="Brown T."/>
            <person name="Cohen L."/>
        </authorList>
    </citation>
    <scope>NUCLEOTIDE SEQUENCE</scope>
    <source>
        <strain evidence="12">NIES-2562</strain>
    </source>
</reference>
<keyword evidence="4 7" id="KW-0347">Helicase</keyword>
<keyword evidence="3 7" id="KW-0378">Hydrolase</keyword>
<feature type="domain" description="Helicase ATP-binding" evidence="9">
    <location>
        <begin position="102"/>
        <end position="277"/>
    </location>
</feature>
<dbReference type="GO" id="GO:0016787">
    <property type="term" value="F:hydrolase activity"/>
    <property type="evidence" value="ECO:0007669"/>
    <property type="project" value="UniProtKB-KW"/>
</dbReference>
<dbReference type="Pfam" id="PF00270">
    <property type="entry name" value="DEAD"/>
    <property type="match status" value="1"/>
</dbReference>
<proteinExistence type="inferred from homology"/>
<dbReference type="FunFam" id="3.40.50.300:FF:000079">
    <property type="entry name" value="probable ATP-dependent RNA helicase DDX17"/>
    <property type="match status" value="1"/>
</dbReference>
<dbReference type="Pfam" id="PF00271">
    <property type="entry name" value="Helicase_C"/>
    <property type="match status" value="1"/>
</dbReference>
<dbReference type="PROSITE" id="PS51192">
    <property type="entry name" value="HELICASE_ATP_BIND_1"/>
    <property type="match status" value="1"/>
</dbReference>
<evidence type="ECO:0000256" key="5">
    <source>
        <dbReference type="ARBA" id="ARBA00022840"/>
    </source>
</evidence>
<feature type="short sequence motif" description="Q motif" evidence="6">
    <location>
        <begin position="71"/>
        <end position="99"/>
    </location>
</feature>
<evidence type="ECO:0000256" key="6">
    <source>
        <dbReference type="PROSITE-ProRule" id="PRU00552"/>
    </source>
</evidence>
<dbReference type="FunFam" id="3.40.50.300:FF:000008">
    <property type="entry name" value="ATP-dependent RNA helicase RhlB"/>
    <property type="match status" value="1"/>
</dbReference>
<dbReference type="EC" id="3.6.4.13" evidence="1"/>
<dbReference type="CDD" id="cd17966">
    <property type="entry name" value="DEADc_DDX5_DDX17"/>
    <property type="match status" value="1"/>
</dbReference>
<dbReference type="SMART" id="SM00490">
    <property type="entry name" value="HELICc"/>
    <property type="match status" value="1"/>
</dbReference>
<dbReference type="PANTHER" id="PTHR47958">
    <property type="entry name" value="ATP-DEPENDENT RNA HELICASE DBP3"/>
    <property type="match status" value="1"/>
</dbReference>
<dbReference type="GO" id="GO:0003724">
    <property type="term" value="F:RNA helicase activity"/>
    <property type="evidence" value="ECO:0007669"/>
    <property type="project" value="UniProtKB-EC"/>
</dbReference>
<dbReference type="SUPFAM" id="SSF52540">
    <property type="entry name" value="P-loop containing nucleoside triphosphate hydrolases"/>
    <property type="match status" value="1"/>
</dbReference>
<name>A0A7S3GCL9_9EUKA</name>
<accession>A0A7S3GCL9</accession>
<evidence type="ECO:0000259" key="9">
    <source>
        <dbReference type="PROSITE" id="PS51192"/>
    </source>
</evidence>
<gene>
    <name evidence="12" type="ORF">PBIL07802_LOCUS24351</name>
    <name evidence="13" type="ORF">PBIL07802_LOCUS24353</name>
</gene>
<evidence type="ECO:0000256" key="4">
    <source>
        <dbReference type="ARBA" id="ARBA00022806"/>
    </source>
</evidence>
<evidence type="ECO:0000259" key="11">
    <source>
        <dbReference type="PROSITE" id="PS51195"/>
    </source>
</evidence>
<dbReference type="CDD" id="cd18787">
    <property type="entry name" value="SF2_C_DEAD"/>
    <property type="match status" value="1"/>
</dbReference>
<dbReference type="SMART" id="SM00487">
    <property type="entry name" value="DEXDc"/>
    <property type="match status" value="1"/>
</dbReference>
<keyword evidence="5 7" id="KW-0067">ATP-binding</keyword>
<feature type="compositionally biased region" description="Gly residues" evidence="8">
    <location>
        <begin position="463"/>
        <end position="490"/>
    </location>
</feature>
<dbReference type="EMBL" id="HBIB01037315">
    <property type="protein sequence ID" value="CAE0262058.1"/>
    <property type="molecule type" value="Transcribed_RNA"/>
</dbReference>
<evidence type="ECO:0000259" key="10">
    <source>
        <dbReference type="PROSITE" id="PS51194"/>
    </source>
</evidence>
<evidence type="ECO:0000313" key="12">
    <source>
        <dbReference type="EMBL" id="CAE0262058.1"/>
    </source>
</evidence>
<dbReference type="GO" id="GO:0003676">
    <property type="term" value="F:nucleic acid binding"/>
    <property type="evidence" value="ECO:0007669"/>
    <property type="project" value="InterPro"/>
</dbReference>
<dbReference type="GO" id="GO:0005524">
    <property type="term" value="F:ATP binding"/>
    <property type="evidence" value="ECO:0007669"/>
    <property type="project" value="UniProtKB-KW"/>
</dbReference>
<dbReference type="PROSITE" id="PS51195">
    <property type="entry name" value="Q_MOTIF"/>
    <property type="match status" value="1"/>
</dbReference>
<evidence type="ECO:0000256" key="1">
    <source>
        <dbReference type="ARBA" id="ARBA00012552"/>
    </source>
</evidence>
<protein>
    <recommendedName>
        <fullName evidence="1">RNA helicase</fullName>
        <ecNumber evidence="1">3.6.4.13</ecNumber>
    </recommendedName>
</protein>
<organism evidence="12">
    <name type="scientific">Palpitomonas bilix</name>
    <dbReference type="NCBI Taxonomy" id="652834"/>
    <lineage>
        <taxon>Eukaryota</taxon>
        <taxon>Eukaryota incertae sedis</taxon>
    </lineage>
</organism>
<feature type="region of interest" description="Disordered" evidence="8">
    <location>
        <begin position="461"/>
        <end position="502"/>
    </location>
</feature>
<dbReference type="EMBL" id="HBIB01037317">
    <property type="protein sequence ID" value="CAE0262060.1"/>
    <property type="molecule type" value="Transcribed_RNA"/>
</dbReference>
<evidence type="ECO:0000256" key="7">
    <source>
        <dbReference type="RuleBase" id="RU000492"/>
    </source>
</evidence>
<dbReference type="InterPro" id="IPR001650">
    <property type="entry name" value="Helicase_C-like"/>
</dbReference>
<evidence type="ECO:0000313" key="13">
    <source>
        <dbReference type="EMBL" id="CAE0262060.1"/>
    </source>
</evidence>
<sequence length="502" mass="55840">MLQDRLEFALLPQNGEHVVITVVKQYSLRPPPNSAFGPTASALFLYRHLVILTYRFYIMKVMGSHVPKPVTTFEEASFPEYVMDGIDRAGFKDPTPIQCQSWPVALAGRDVIGVADTGSGKTLAYILPSIVHINAQPYLERGDGPIVLVLAPTRELAVQVKQECDKFGSSTKVKNTCIYGGVPKGPQIRDLDRGIEICIATPGRLIDMLEAGHTNLRRVTYLVLDEADRMLDMGFEPQIKKILGQIRPDRQTLMFTATWPKEIQAMARDYLKEDPVQVNIGSPDLKANHDITQIIECCDDFDKASKTTKILEQHFRVAKEQGDIGRLLIFTETKRGCDDLCRKLRADGWPALAIHGDKSQGERDWVLREFKDGRTPVMIATDVAARGLDVKEVRAVINYDFPSCIEDYIHRIGRTGRAGEKGTAYSFFTPKNARLARDLIKILDEARQRVPRELEDFTRYMGGRSGGGRGGGRGGGYRGGGGGYRGGGATGSNNEPMSYRRF</sequence>
<dbReference type="Gene3D" id="3.40.50.300">
    <property type="entry name" value="P-loop containing nucleotide triphosphate hydrolases"/>
    <property type="match status" value="2"/>
</dbReference>
<comment type="similarity">
    <text evidence="7">Belongs to the DEAD box helicase family.</text>
</comment>
<dbReference type="InterPro" id="IPR014001">
    <property type="entry name" value="Helicase_ATP-bd"/>
</dbReference>
<dbReference type="PROSITE" id="PS51194">
    <property type="entry name" value="HELICASE_CTER"/>
    <property type="match status" value="1"/>
</dbReference>
<dbReference type="PROSITE" id="PS00039">
    <property type="entry name" value="DEAD_ATP_HELICASE"/>
    <property type="match status" value="1"/>
</dbReference>
<dbReference type="InterPro" id="IPR000629">
    <property type="entry name" value="RNA-helicase_DEAD-box_CS"/>
</dbReference>
<keyword evidence="2 7" id="KW-0547">Nucleotide-binding</keyword>